<evidence type="ECO:0000259" key="4">
    <source>
        <dbReference type="Pfam" id="PF17035"/>
    </source>
</evidence>
<dbReference type="EMBL" id="CM018048">
    <property type="protein sequence ID" value="KAA8522163.1"/>
    <property type="molecule type" value="Genomic_DNA"/>
</dbReference>
<accession>A0A5J4ZTP9</accession>
<proteinExistence type="predicted"/>
<dbReference type="OrthoDB" id="21449at2759"/>
<sequence length="219" mass="24069">MAELLLNIFEEKWAVIEAEYNPDWRYEMVRYVGLLTPTSRKTHPFPRPPEMRSLDRSESMTMTVDSKLKQSNFAPVGRAPIIKNSNSAFCQHDYEIEVDIDSVDAETLWELGRFVTNYKKSLSKNKRKAELALQARAEATNSVPAINPALAIVKSPKETKTNEKNVATSSPVQEEKQGDNASRSCSSSSSGSDSGSSSSDSDSDSSSVDGSDAGHSPRT</sequence>
<keyword evidence="2" id="KW-0804">Transcription</keyword>
<dbReference type="AlphaFoldDB" id="A0A5J4ZTP9"/>
<feature type="domain" description="NET" evidence="4">
    <location>
        <begin position="81"/>
        <end position="116"/>
    </location>
</feature>
<evidence type="ECO:0000256" key="2">
    <source>
        <dbReference type="ARBA" id="ARBA00023163"/>
    </source>
</evidence>
<protein>
    <recommendedName>
        <fullName evidence="4">NET domain-containing protein</fullName>
    </recommendedName>
</protein>
<evidence type="ECO:0000313" key="5">
    <source>
        <dbReference type="EMBL" id="KAA8522163.1"/>
    </source>
</evidence>
<evidence type="ECO:0000313" key="6">
    <source>
        <dbReference type="Proteomes" id="UP000325577"/>
    </source>
</evidence>
<keyword evidence="1" id="KW-0805">Transcription regulation</keyword>
<dbReference type="Gene3D" id="1.20.1270.220">
    <property type="match status" value="1"/>
</dbReference>
<dbReference type="InterPro" id="IPR027353">
    <property type="entry name" value="NET_dom"/>
</dbReference>
<dbReference type="PANTHER" id="PTHR45926">
    <property type="entry name" value="OSJNBA0053K19.4 PROTEIN"/>
    <property type="match status" value="1"/>
</dbReference>
<feature type="region of interest" description="Disordered" evidence="3">
    <location>
        <begin position="154"/>
        <end position="219"/>
    </location>
</feature>
<dbReference type="Proteomes" id="UP000325577">
    <property type="component" value="Linkage Group LG5"/>
</dbReference>
<name>A0A5J4ZTP9_9ASTE</name>
<reference evidence="5 6" key="1">
    <citation type="submission" date="2019-09" db="EMBL/GenBank/DDBJ databases">
        <title>A chromosome-level genome assembly of the Chinese tupelo Nyssa sinensis.</title>
        <authorList>
            <person name="Yang X."/>
            <person name="Kang M."/>
            <person name="Yang Y."/>
            <person name="Xiong H."/>
            <person name="Wang M."/>
            <person name="Zhang Z."/>
            <person name="Wang Z."/>
            <person name="Wu H."/>
            <person name="Ma T."/>
            <person name="Liu J."/>
            <person name="Xi Z."/>
        </authorList>
    </citation>
    <scope>NUCLEOTIDE SEQUENCE [LARGE SCALE GENOMIC DNA]</scope>
    <source>
        <strain evidence="5">J267</strain>
        <tissue evidence="5">Leaf</tissue>
    </source>
</reference>
<dbReference type="InterPro" id="IPR038336">
    <property type="entry name" value="NET_sf"/>
</dbReference>
<keyword evidence="6" id="KW-1185">Reference proteome</keyword>
<gene>
    <name evidence="5" type="ORF">F0562_012836</name>
</gene>
<organism evidence="5 6">
    <name type="scientific">Nyssa sinensis</name>
    <dbReference type="NCBI Taxonomy" id="561372"/>
    <lineage>
        <taxon>Eukaryota</taxon>
        <taxon>Viridiplantae</taxon>
        <taxon>Streptophyta</taxon>
        <taxon>Embryophyta</taxon>
        <taxon>Tracheophyta</taxon>
        <taxon>Spermatophyta</taxon>
        <taxon>Magnoliopsida</taxon>
        <taxon>eudicotyledons</taxon>
        <taxon>Gunneridae</taxon>
        <taxon>Pentapetalae</taxon>
        <taxon>asterids</taxon>
        <taxon>Cornales</taxon>
        <taxon>Nyssaceae</taxon>
        <taxon>Nyssa</taxon>
    </lineage>
</organism>
<evidence type="ECO:0000256" key="1">
    <source>
        <dbReference type="ARBA" id="ARBA00023015"/>
    </source>
</evidence>
<evidence type="ECO:0000256" key="3">
    <source>
        <dbReference type="SAM" id="MobiDB-lite"/>
    </source>
</evidence>
<dbReference type="Pfam" id="PF17035">
    <property type="entry name" value="BET"/>
    <property type="match status" value="1"/>
</dbReference>
<feature type="compositionally biased region" description="Low complexity" evidence="3">
    <location>
        <begin position="182"/>
        <end position="219"/>
    </location>
</feature>